<sequence>MPVGSGLLRNHSIKPTSESGLFRYIKHPCQIKDATVLLQVDDNGSFIWFLLQIVQFCHIEEIILCLVLTSPNFLL</sequence>
<evidence type="ECO:0000313" key="1">
    <source>
        <dbReference type="EMBL" id="KAG2854983.1"/>
    </source>
</evidence>
<name>A0A8T0YYZ4_9STRA</name>
<dbReference type="AlphaFoldDB" id="A0A8T0YYZ4"/>
<reference evidence="1" key="1">
    <citation type="submission" date="2018-10" db="EMBL/GenBank/DDBJ databases">
        <title>Effector identification in a new, highly contiguous assembly of the strawberry crown rot pathogen Phytophthora cactorum.</title>
        <authorList>
            <person name="Armitage A.D."/>
            <person name="Nellist C.F."/>
            <person name="Bates H."/>
            <person name="Vickerstaff R.J."/>
            <person name="Harrison R.J."/>
        </authorList>
    </citation>
    <scope>NUCLEOTIDE SEQUENCE</scope>
    <source>
        <strain evidence="1">15-7</strain>
    </source>
</reference>
<protein>
    <submittedName>
        <fullName evidence="1">Uncharacterized protein</fullName>
    </submittedName>
</protein>
<proteinExistence type="predicted"/>
<dbReference type="EMBL" id="RCMG01000398">
    <property type="protein sequence ID" value="KAG2854983.1"/>
    <property type="molecule type" value="Genomic_DNA"/>
</dbReference>
<comment type="caution">
    <text evidence="1">The sequence shown here is derived from an EMBL/GenBank/DDBJ whole genome shotgun (WGS) entry which is preliminary data.</text>
</comment>
<dbReference type="Proteomes" id="UP000735874">
    <property type="component" value="Unassembled WGS sequence"/>
</dbReference>
<accession>A0A8T0YYZ4</accession>
<evidence type="ECO:0000313" key="2">
    <source>
        <dbReference type="Proteomes" id="UP000735874"/>
    </source>
</evidence>
<organism evidence="1 2">
    <name type="scientific">Phytophthora cactorum</name>
    <dbReference type="NCBI Taxonomy" id="29920"/>
    <lineage>
        <taxon>Eukaryota</taxon>
        <taxon>Sar</taxon>
        <taxon>Stramenopiles</taxon>
        <taxon>Oomycota</taxon>
        <taxon>Peronosporomycetes</taxon>
        <taxon>Peronosporales</taxon>
        <taxon>Peronosporaceae</taxon>
        <taxon>Phytophthora</taxon>
    </lineage>
</organism>
<gene>
    <name evidence="1" type="ORF">PC113_g12833</name>
</gene>